<dbReference type="Pfam" id="PF10012">
    <property type="entry name" value="DUF2255"/>
    <property type="match status" value="1"/>
</dbReference>
<proteinExistence type="predicted"/>
<sequence length="127" mass="13959">MSGWSEAELAGIGQADELSIASYRRDGTLRPYVTIWVVRVGGDIFVRSAYGAANPWFARALRSGRGRIRAGGVEKNVEFGRPSASDQAGIDEAYHRKYDRYGQRIVSGVVGESVYDVTLSLIPVEEF</sequence>
<evidence type="ECO:0000313" key="1">
    <source>
        <dbReference type="EMBL" id="GAA4190975.1"/>
    </source>
</evidence>
<accession>A0ABP8AUP4</accession>
<organism evidence="1 2">
    <name type="scientific">Gryllotalpicola kribbensis</name>
    <dbReference type="NCBI Taxonomy" id="993084"/>
    <lineage>
        <taxon>Bacteria</taxon>
        <taxon>Bacillati</taxon>
        <taxon>Actinomycetota</taxon>
        <taxon>Actinomycetes</taxon>
        <taxon>Micrococcales</taxon>
        <taxon>Microbacteriaceae</taxon>
        <taxon>Gryllotalpicola</taxon>
    </lineage>
</organism>
<reference evidence="2" key="1">
    <citation type="journal article" date="2019" name="Int. J. Syst. Evol. Microbiol.">
        <title>The Global Catalogue of Microorganisms (GCM) 10K type strain sequencing project: providing services to taxonomists for standard genome sequencing and annotation.</title>
        <authorList>
            <consortium name="The Broad Institute Genomics Platform"/>
            <consortium name="The Broad Institute Genome Sequencing Center for Infectious Disease"/>
            <person name="Wu L."/>
            <person name="Ma J."/>
        </authorList>
    </citation>
    <scope>NUCLEOTIDE SEQUENCE [LARGE SCALE GENOMIC DNA]</scope>
    <source>
        <strain evidence="2">JCM 17593</strain>
    </source>
</reference>
<name>A0ABP8AUP4_9MICO</name>
<keyword evidence="2" id="KW-1185">Reference proteome</keyword>
<protein>
    <submittedName>
        <fullName evidence="1">DUF2255 family protein</fullName>
    </submittedName>
</protein>
<evidence type="ECO:0000313" key="2">
    <source>
        <dbReference type="Proteomes" id="UP001500213"/>
    </source>
</evidence>
<dbReference type="EMBL" id="BAABBX010000015">
    <property type="protein sequence ID" value="GAA4190975.1"/>
    <property type="molecule type" value="Genomic_DNA"/>
</dbReference>
<dbReference type="RefSeq" id="WP_344776629.1">
    <property type="nucleotide sequence ID" value="NZ_BAABBX010000015.1"/>
</dbReference>
<gene>
    <name evidence="1" type="ORF">GCM10022288_21110</name>
</gene>
<dbReference type="InterPro" id="IPR016888">
    <property type="entry name" value="UCP028498"/>
</dbReference>
<dbReference type="Proteomes" id="UP001500213">
    <property type="component" value="Unassembled WGS sequence"/>
</dbReference>
<comment type="caution">
    <text evidence="1">The sequence shown here is derived from an EMBL/GenBank/DDBJ whole genome shotgun (WGS) entry which is preliminary data.</text>
</comment>